<protein>
    <submittedName>
        <fullName evidence="2">Epimerase</fullName>
    </submittedName>
</protein>
<dbReference type="InterPro" id="IPR016040">
    <property type="entry name" value="NAD(P)-bd_dom"/>
</dbReference>
<sequence>MKISILGCGWLGLPLAKELQKQGHRIKGSTTSAEKLGILSSEGIQPYQISVSSEGISGEIQEFLAETNVLIIDIPPGLRRDPEQDFAGGIEKIVKEVEKSGLKKLLFVSSTTVYEDTAEIPTYTEEDAPNGTSEAAKQLISVEKMLLQNVFFDACILRFGGLIGADRHPVKYLSGRKNISNPLAPVNLIHQQDCINIISAILKKDAFNGIYNGVFPEHPTKKEYYSKAAIERNLPVPEFDFDAPSQGKIIDASKVERELGVKFQNKI</sequence>
<comment type="caution">
    <text evidence="2">The sequence shown here is derived from an EMBL/GenBank/DDBJ whole genome shotgun (WGS) entry which is preliminary data.</text>
</comment>
<reference evidence="2" key="2">
    <citation type="submission" date="2020-09" db="EMBL/GenBank/DDBJ databases">
        <authorList>
            <person name="Sun Q."/>
            <person name="Kim S."/>
        </authorList>
    </citation>
    <scope>NUCLEOTIDE SEQUENCE</scope>
    <source>
        <strain evidence="2">KCTC 12719</strain>
    </source>
</reference>
<dbReference type="PANTHER" id="PTHR48079:SF6">
    <property type="entry name" value="NAD(P)-BINDING DOMAIN-CONTAINING PROTEIN-RELATED"/>
    <property type="match status" value="1"/>
</dbReference>
<dbReference type="RefSeq" id="WP_189602624.1">
    <property type="nucleotide sequence ID" value="NZ_BMXB01000001.1"/>
</dbReference>
<dbReference type="AlphaFoldDB" id="A0A918VRU2"/>
<dbReference type="SUPFAM" id="SSF51735">
    <property type="entry name" value="NAD(P)-binding Rossmann-fold domains"/>
    <property type="match status" value="1"/>
</dbReference>
<dbReference type="InterPro" id="IPR036291">
    <property type="entry name" value="NAD(P)-bd_dom_sf"/>
</dbReference>
<evidence type="ECO:0000313" key="3">
    <source>
        <dbReference type="Proteomes" id="UP000610456"/>
    </source>
</evidence>
<accession>A0A918VRU2</accession>
<dbReference type="InterPro" id="IPR051783">
    <property type="entry name" value="NAD(P)-dependent_oxidoreduct"/>
</dbReference>
<proteinExistence type="predicted"/>
<dbReference type="EMBL" id="BMXB01000001">
    <property type="protein sequence ID" value="GHA23392.1"/>
    <property type="molecule type" value="Genomic_DNA"/>
</dbReference>
<feature type="domain" description="NAD(P)-binding" evidence="1">
    <location>
        <begin position="9"/>
        <end position="172"/>
    </location>
</feature>
<dbReference type="Proteomes" id="UP000610456">
    <property type="component" value="Unassembled WGS sequence"/>
</dbReference>
<keyword evidence="3" id="KW-1185">Reference proteome</keyword>
<organism evidence="2 3">
    <name type="scientific">Salinimicrobium marinum</name>
    <dbReference type="NCBI Taxonomy" id="680283"/>
    <lineage>
        <taxon>Bacteria</taxon>
        <taxon>Pseudomonadati</taxon>
        <taxon>Bacteroidota</taxon>
        <taxon>Flavobacteriia</taxon>
        <taxon>Flavobacteriales</taxon>
        <taxon>Flavobacteriaceae</taxon>
        <taxon>Salinimicrobium</taxon>
    </lineage>
</organism>
<reference evidence="2" key="1">
    <citation type="journal article" date="2014" name="Int. J. Syst. Evol. Microbiol.">
        <title>Complete genome sequence of Corynebacterium casei LMG S-19264T (=DSM 44701T), isolated from a smear-ripened cheese.</title>
        <authorList>
            <consortium name="US DOE Joint Genome Institute (JGI-PGF)"/>
            <person name="Walter F."/>
            <person name="Albersmeier A."/>
            <person name="Kalinowski J."/>
            <person name="Ruckert C."/>
        </authorList>
    </citation>
    <scope>NUCLEOTIDE SEQUENCE</scope>
    <source>
        <strain evidence="2">KCTC 12719</strain>
    </source>
</reference>
<evidence type="ECO:0000259" key="1">
    <source>
        <dbReference type="Pfam" id="PF13460"/>
    </source>
</evidence>
<gene>
    <name evidence="2" type="primary">yeeZ</name>
    <name evidence="2" type="ORF">GCM10007103_00540</name>
</gene>
<dbReference type="GO" id="GO:0004029">
    <property type="term" value="F:aldehyde dehydrogenase (NAD+) activity"/>
    <property type="evidence" value="ECO:0007669"/>
    <property type="project" value="TreeGrafter"/>
</dbReference>
<dbReference type="PANTHER" id="PTHR48079">
    <property type="entry name" value="PROTEIN YEEZ"/>
    <property type="match status" value="1"/>
</dbReference>
<dbReference type="Pfam" id="PF13460">
    <property type="entry name" value="NAD_binding_10"/>
    <property type="match status" value="1"/>
</dbReference>
<dbReference type="Gene3D" id="3.40.50.720">
    <property type="entry name" value="NAD(P)-binding Rossmann-like Domain"/>
    <property type="match status" value="1"/>
</dbReference>
<dbReference type="GO" id="GO:0005737">
    <property type="term" value="C:cytoplasm"/>
    <property type="evidence" value="ECO:0007669"/>
    <property type="project" value="TreeGrafter"/>
</dbReference>
<evidence type="ECO:0000313" key="2">
    <source>
        <dbReference type="EMBL" id="GHA23392.1"/>
    </source>
</evidence>
<name>A0A918VRU2_9FLAO</name>